<dbReference type="SUPFAM" id="SSF48225">
    <property type="entry name" value="Seven-hairpin glycosidases"/>
    <property type="match status" value="1"/>
</dbReference>
<keyword evidence="9" id="KW-0326">Glycosidase</keyword>
<comment type="cofactor">
    <cofactor evidence="1 7">
        <name>Ca(2+)</name>
        <dbReference type="ChEBI" id="CHEBI:29108"/>
    </cofactor>
</comment>
<dbReference type="Proteomes" id="UP000295703">
    <property type="component" value="Unassembled WGS sequence"/>
</dbReference>
<dbReference type="InterPro" id="IPR012341">
    <property type="entry name" value="6hp_glycosidase-like_sf"/>
</dbReference>
<evidence type="ECO:0000313" key="10">
    <source>
        <dbReference type="EMBL" id="TDZ74698.1"/>
    </source>
</evidence>
<dbReference type="GO" id="GO:0016020">
    <property type="term" value="C:membrane"/>
    <property type="evidence" value="ECO:0007669"/>
    <property type="project" value="InterPro"/>
</dbReference>
<evidence type="ECO:0000256" key="3">
    <source>
        <dbReference type="ARBA" id="ARBA00007658"/>
    </source>
</evidence>
<dbReference type="STRING" id="5466.A0A4R8S0S2"/>
<feature type="active site" description="Proton donor" evidence="6">
    <location>
        <position position="187"/>
    </location>
</feature>
<evidence type="ECO:0000256" key="5">
    <source>
        <dbReference type="ARBA" id="ARBA00023157"/>
    </source>
</evidence>
<dbReference type="GO" id="GO:0005975">
    <property type="term" value="P:carbohydrate metabolic process"/>
    <property type="evidence" value="ECO:0007669"/>
    <property type="project" value="InterPro"/>
</dbReference>
<evidence type="ECO:0000256" key="6">
    <source>
        <dbReference type="PIRSR" id="PIRSR601382-1"/>
    </source>
</evidence>
<dbReference type="EMBL" id="RYZW01000003">
    <property type="protein sequence ID" value="TDZ74698.1"/>
    <property type="molecule type" value="Genomic_DNA"/>
</dbReference>
<keyword evidence="5 8" id="KW-1015">Disulfide bond</keyword>
<comment type="caution">
    <text evidence="10">The sequence shown here is derived from an EMBL/GenBank/DDBJ whole genome shotgun (WGS) entry which is preliminary data.</text>
</comment>
<reference evidence="10 11" key="1">
    <citation type="submission" date="2018-12" db="EMBL/GenBank/DDBJ databases">
        <title>Genome sequence and assembly of Colletotrichum trifolii.</title>
        <authorList>
            <person name="Gan P."/>
            <person name="Shirasu K."/>
        </authorList>
    </citation>
    <scope>NUCLEOTIDE SEQUENCE [LARGE SCALE GENOMIC DNA]</scope>
    <source>
        <strain evidence="10 11">543-2</strain>
    </source>
</reference>
<comment type="similarity">
    <text evidence="3 9">Belongs to the glycosyl hydrolase 47 family.</text>
</comment>
<dbReference type="InterPro" id="IPR001382">
    <property type="entry name" value="Glyco_hydro_47"/>
</dbReference>
<name>A0A4R8S0S2_COLTR</name>
<evidence type="ECO:0000256" key="9">
    <source>
        <dbReference type="RuleBase" id="RU361193"/>
    </source>
</evidence>
<comment type="pathway">
    <text evidence="2">Protein modification; protein glycosylation.</text>
</comment>
<keyword evidence="11" id="KW-1185">Reference proteome</keyword>
<dbReference type="GO" id="GO:0036503">
    <property type="term" value="P:ERAD pathway"/>
    <property type="evidence" value="ECO:0007669"/>
    <property type="project" value="UniProtKB-ARBA"/>
</dbReference>
<dbReference type="PANTHER" id="PTHR11742:SF89">
    <property type="entry name" value="ALPHA-1,2-MANNOSIDASE"/>
    <property type="match status" value="1"/>
</dbReference>
<dbReference type="GO" id="GO:0005783">
    <property type="term" value="C:endoplasmic reticulum"/>
    <property type="evidence" value="ECO:0007669"/>
    <property type="project" value="TreeGrafter"/>
</dbReference>
<dbReference type="GO" id="GO:0004571">
    <property type="term" value="F:mannosyl-oligosaccharide 1,2-alpha-mannosidase activity"/>
    <property type="evidence" value="ECO:0007669"/>
    <property type="project" value="InterPro"/>
</dbReference>
<dbReference type="GO" id="GO:0005509">
    <property type="term" value="F:calcium ion binding"/>
    <property type="evidence" value="ECO:0007669"/>
    <property type="project" value="InterPro"/>
</dbReference>
<evidence type="ECO:0000256" key="7">
    <source>
        <dbReference type="PIRSR" id="PIRSR601382-2"/>
    </source>
</evidence>
<dbReference type="InterPro" id="IPR050749">
    <property type="entry name" value="Glycosyl_Hydrolase_47"/>
</dbReference>
<dbReference type="PANTHER" id="PTHR11742">
    <property type="entry name" value="MANNOSYL-OLIGOSACCHARIDE ALPHA-1,2-MANNOSIDASE-RELATED"/>
    <property type="match status" value="1"/>
</dbReference>
<dbReference type="PRINTS" id="PR00747">
    <property type="entry name" value="GLYHDRLASE47"/>
</dbReference>
<sequence>MLRPQHPSRLLVLAVAVFVLVLLLLNPYWLAAPGPRPRLRPRPPVARAPRNIQFKPSSFNWTDARQFHPITTPLTHLPEGNPLRLPRVQHAFVVADAHPEAPKRQEAVRDVFEKGFASYKRFAWGRDELRPVSAGARDTFGGWAASLVDALDTLWIMGFEDDFYAAAEVAAQLDWAATGSKSANMFETTIRHLGGLLGAYDLSGEAALLDKARELGDMLYMGFDTPNRMPGFWLDFEDARAGRQVAGTSDPSAAACSLALEFSRLSQLTGDMRYFDAVNRVRQFLERTQFQTRLPGMWPKLVDFRNERVDGDAFTLGALADSLYEYLPKMHALLGGLDRSYERMYVAAMAMVEQHVLFRPMTPDGGAGILFAGDVRVGPDRIEHVADGQHLACFVGGMLGLGGKLFSVDRHVELGDQVARGCAWAYEAMPAGVMPEMFAMIGCFDVSEKTKTCAWDDKRWHEDGNPKLAKGFRSARDTRYILRPEAIESLFLLYRMTGQQDLQDMAWRMFQAVVKATETEFANSAISDVTVPPEQTRKTDSMESFWFAETLKYFYLIFSPPDLISLDDYVFNTEAHPFKIPKM</sequence>
<proteinExistence type="inferred from homology"/>
<keyword evidence="4 9" id="KW-0378">Hydrolase</keyword>
<dbReference type="FunFam" id="1.50.10.10:FF:000037">
    <property type="entry name" value="alpha-1,2-Mannosidase"/>
    <property type="match status" value="1"/>
</dbReference>
<evidence type="ECO:0000313" key="11">
    <source>
        <dbReference type="Proteomes" id="UP000295703"/>
    </source>
</evidence>
<keyword evidence="7" id="KW-0106">Calcium</keyword>
<dbReference type="AlphaFoldDB" id="A0A4R8S0S2"/>
<keyword evidence="7" id="KW-0479">Metal-binding</keyword>
<evidence type="ECO:0000256" key="2">
    <source>
        <dbReference type="ARBA" id="ARBA00004922"/>
    </source>
</evidence>
<evidence type="ECO:0000256" key="1">
    <source>
        <dbReference type="ARBA" id="ARBA00001913"/>
    </source>
</evidence>
<dbReference type="Pfam" id="PF01532">
    <property type="entry name" value="Glyco_hydro_47"/>
    <property type="match status" value="1"/>
</dbReference>
<feature type="active site" evidence="6">
    <location>
        <position position="321"/>
    </location>
</feature>
<dbReference type="UniPathway" id="UPA00378"/>
<evidence type="ECO:0000256" key="8">
    <source>
        <dbReference type="PIRSR" id="PIRSR601382-3"/>
    </source>
</evidence>
<protein>
    <recommendedName>
        <fullName evidence="9">alpha-1,2-Mannosidase</fullName>
        <ecNumber evidence="9">3.2.1.-</ecNumber>
    </recommendedName>
</protein>
<dbReference type="EC" id="3.2.1.-" evidence="9"/>
<accession>A0A4R8S0S2</accession>
<dbReference type="InterPro" id="IPR036026">
    <property type="entry name" value="Seven-hairpin_glycosidases"/>
</dbReference>
<feature type="active site" evidence="6">
    <location>
        <position position="485"/>
    </location>
</feature>
<organism evidence="10 11">
    <name type="scientific">Colletotrichum trifolii</name>
    <dbReference type="NCBI Taxonomy" id="5466"/>
    <lineage>
        <taxon>Eukaryota</taxon>
        <taxon>Fungi</taxon>
        <taxon>Dikarya</taxon>
        <taxon>Ascomycota</taxon>
        <taxon>Pezizomycotina</taxon>
        <taxon>Sordariomycetes</taxon>
        <taxon>Hypocreomycetidae</taxon>
        <taxon>Glomerellales</taxon>
        <taxon>Glomerellaceae</taxon>
        <taxon>Colletotrichum</taxon>
        <taxon>Colletotrichum orbiculare species complex</taxon>
    </lineage>
</organism>
<gene>
    <name evidence="10" type="primary">MNS1-2</name>
    <name evidence="10" type="ORF">CTRI78_v000679</name>
</gene>
<feature type="disulfide bond" evidence="8">
    <location>
        <begin position="393"/>
        <end position="422"/>
    </location>
</feature>
<feature type="active site" description="Proton donor" evidence="6">
    <location>
        <position position="436"/>
    </location>
</feature>
<evidence type="ECO:0000256" key="4">
    <source>
        <dbReference type="ARBA" id="ARBA00022801"/>
    </source>
</evidence>
<dbReference type="Gene3D" id="1.50.10.10">
    <property type="match status" value="1"/>
</dbReference>
<feature type="binding site" evidence="7">
    <location>
        <position position="573"/>
    </location>
    <ligand>
        <name>Ca(2+)</name>
        <dbReference type="ChEBI" id="CHEBI:29108"/>
    </ligand>
</feature>